<dbReference type="SUPFAM" id="SSF53649">
    <property type="entry name" value="Alkaline phosphatase-like"/>
    <property type="match status" value="1"/>
</dbReference>
<name>A0ABX5XSG5_9BACT</name>
<keyword evidence="3 8" id="KW-0378">Hydrolase</keyword>
<proteinExistence type="inferred from homology"/>
<comment type="similarity">
    <text evidence="1">Belongs to the sulfatase family.</text>
</comment>
<dbReference type="EC" id="3.1.6.1" evidence="8"/>
<keyword evidence="9" id="KW-1185">Reference proteome</keyword>
<evidence type="ECO:0000313" key="9">
    <source>
        <dbReference type="Proteomes" id="UP000318081"/>
    </source>
</evidence>
<feature type="chain" id="PRO_5047034124" evidence="6">
    <location>
        <begin position="26"/>
        <end position="485"/>
    </location>
</feature>
<dbReference type="RefSeq" id="WP_145213903.1">
    <property type="nucleotide sequence ID" value="NZ_CP036432.1"/>
</dbReference>
<evidence type="ECO:0000256" key="1">
    <source>
        <dbReference type="ARBA" id="ARBA00008779"/>
    </source>
</evidence>
<organism evidence="8 9">
    <name type="scientific">Stieleria magnilauensis</name>
    <dbReference type="NCBI Taxonomy" id="2527963"/>
    <lineage>
        <taxon>Bacteria</taxon>
        <taxon>Pseudomonadati</taxon>
        <taxon>Planctomycetota</taxon>
        <taxon>Planctomycetia</taxon>
        <taxon>Pirellulales</taxon>
        <taxon>Pirellulaceae</taxon>
        <taxon>Stieleria</taxon>
    </lineage>
</organism>
<dbReference type="PANTHER" id="PTHR42693">
    <property type="entry name" value="ARYLSULFATASE FAMILY MEMBER"/>
    <property type="match status" value="1"/>
</dbReference>
<evidence type="ECO:0000256" key="6">
    <source>
        <dbReference type="SAM" id="SignalP"/>
    </source>
</evidence>
<dbReference type="InterPro" id="IPR000917">
    <property type="entry name" value="Sulfatase_N"/>
</dbReference>
<dbReference type="Gene3D" id="3.40.720.10">
    <property type="entry name" value="Alkaline Phosphatase, subunit A"/>
    <property type="match status" value="1"/>
</dbReference>
<dbReference type="InterPro" id="IPR017850">
    <property type="entry name" value="Alkaline_phosphatase_core_sf"/>
</dbReference>
<evidence type="ECO:0000256" key="2">
    <source>
        <dbReference type="ARBA" id="ARBA00022723"/>
    </source>
</evidence>
<dbReference type="EMBL" id="CP036432">
    <property type="protein sequence ID" value="QDV84943.1"/>
    <property type="molecule type" value="Genomic_DNA"/>
</dbReference>
<dbReference type="InterPro" id="IPR024607">
    <property type="entry name" value="Sulfatase_CS"/>
</dbReference>
<accession>A0ABX5XSG5</accession>
<evidence type="ECO:0000256" key="4">
    <source>
        <dbReference type="ARBA" id="ARBA00022837"/>
    </source>
</evidence>
<sequence length="485" mass="53288">MSFLIRHRTSFSIALLLFAVARSFAAEKPNIIVIMADDMGYADAGFTGSKEILTPNLDALAASGVVFRQGYANHPFCGPTRAALLSGRYQHRIGFETNPAFDPSNPIMGIDPDVTLFPKRLQNAGYVTGCVGKWHLGAAEPFHPNNRGFDYFYGFLGGGHDYFQIDLTKPVKEGYLQGLTRNDKPATFDGYLTTALSRDAARFVNDHKDKPFFLYVAYNAPHAPLQAPAEDIERYKHIPDKKRRTYAAMVDVMDRGIGEVITAVEKNGLRDNTLVFFLSDNGGPQASKQKPGKWNGSSNQPFRGGKGDLYDGGVHVPFIASWPAKIPAGTSFDSPVISIDISRTAVAAAGGSPGGKQAMEGVDLLPFVSGDQGGVPHEALYWRSGTKWSVLAADGTKQVQDNESDTPQLFFLPDDVSETNDLIASQPDRSKALRESWERWDEANVPCRMLGYIDYHKQRDRFFLEAIPKAATESGYEPTVKGNFK</sequence>
<dbReference type="Pfam" id="PF00884">
    <property type="entry name" value="Sulfatase"/>
    <property type="match status" value="1"/>
</dbReference>
<dbReference type="Gene3D" id="3.30.1120.10">
    <property type="match status" value="1"/>
</dbReference>
<keyword evidence="4" id="KW-0106">Calcium</keyword>
<evidence type="ECO:0000313" key="8">
    <source>
        <dbReference type="EMBL" id="QDV84943.1"/>
    </source>
</evidence>
<protein>
    <submittedName>
        <fullName evidence="8">Arylsulfatase</fullName>
        <ecNumber evidence="8">3.1.6.1</ecNumber>
    </submittedName>
</protein>
<reference evidence="8 9" key="1">
    <citation type="submission" date="2019-02" db="EMBL/GenBank/DDBJ databases">
        <title>Deep-cultivation of Planctomycetes and their phenomic and genomic characterization uncovers novel biology.</title>
        <authorList>
            <person name="Wiegand S."/>
            <person name="Jogler M."/>
            <person name="Boedeker C."/>
            <person name="Pinto D."/>
            <person name="Vollmers J."/>
            <person name="Rivas-Marin E."/>
            <person name="Kohn T."/>
            <person name="Peeters S.H."/>
            <person name="Heuer A."/>
            <person name="Rast P."/>
            <person name="Oberbeckmann S."/>
            <person name="Bunk B."/>
            <person name="Jeske O."/>
            <person name="Meyerdierks A."/>
            <person name="Storesund J.E."/>
            <person name="Kallscheuer N."/>
            <person name="Luecker S."/>
            <person name="Lage O.M."/>
            <person name="Pohl T."/>
            <person name="Merkel B.J."/>
            <person name="Hornburger P."/>
            <person name="Mueller R.-W."/>
            <person name="Bruemmer F."/>
            <person name="Labrenz M."/>
            <person name="Spormann A.M."/>
            <person name="Op den Camp H."/>
            <person name="Overmann J."/>
            <person name="Amann R."/>
            <person name="Jetten M.S.M."/>
            <person name="Mascher T."/>
            <person name="Medema M.H."/>
            <person name="Devos D.P."/>
            <person name="Kaster A.-K."/>
            <person name="Ovreas L."/>
            <person name="Rohde M."/>
            <person name="Galperin M.Y."/>
            <person name="Jogler C."/>
        </authorList>
    </citation>
    <scope>NUCLEOTIDE SEQUENCE [LARGE SCALE GENOMIC DNA]</scope>
    <source>
        <strain evidence="8 9">TBK1r</strain>
    </source>
</reference>
<gene>
    <name evidence="8" type="primary">atsA_44</name>
    <name evidence="8" type="ORF">TBK1r_38950</name>
</gene>
<feature type="region of interest" description="Disordered" evidence="5">
    <location>
        <begin position="280"/>
        <end position="304"/>
    </location>
</feature>
<evidence type="ECO:0000256" key="5">
    <source>
        <dbReference type="SAM" id="MobiDB-lite"/>
    </source>
</evidence>
<dbReference type="GO" id="GO:0004065">
    <property type="term" value="F:arylsulfatase activity"/>
    <property type="evidence" value="ECO:0007669"/>
    <property type="project" value="UniProtKB-EC"/>
</dbReference>
<dbReference type="PROSITE" id="PS00149">
    <property type="entry name" value="SULFATASE_2"/>
    <property type="match status" value="1"/>
</dbReference>
<keyword evidence="6" id="KW-0732">Signal</keyword>
<evidence type="ECO:0000259" key="7">
    <source>
        <dbReference type="Pfam" id="PF00884"/>
    </source>
</evidence>
<evidence type="ECO:0000256" key="3">
    <source>
        <dbReference type="ARBA" id="ARBA00022801"/>
    </source>
</evidence>
<feature type="domain" description="Sulfatase N-terminal" evidence="7">
    <location>
        <begin position="29"/>
        <end position="350"/>
    </location>
</feature>
<dbReference type="PANTHER" id="PTHR42693:SF53">
    <property type="entry name" value="ENDO-4-O-SULFATASE"/>
    <property type="match status" value="1"/>
</dbReference>
<keyword evidence="2" id="KW-0479">Metal-binding</keyword>
<dbReference type="InterPro" id="IPR050738">
    <property type="entry name" value="Sulfatase"/>
</dbReference>
<feature type="signal peptide" evidence="6">
    <location>
        <begin position="1"/>
        <end position="25"/>
    </location>
</feature>
<dbReference type="Proteomes" id="UP000318081">
    <property type="component" value="Chromosome"/>
</dbReference>